<sequence>MDTTRRIKRYANENVTPVNRRSVYESKIGGLERSLSRERYEKDRLRNQYTAVASQLDQALKQLDLSRSASSYALARSASQPRTSVFSSFFPHY</sequence>
<dbReference type="Proteomes" id="UP000887540">
    <property type="component" value="Unplaced"/>
</dbReference>
<reference evidence="2" key="1">
    <citation type="submission" date="2022-11" db="UniProtKB">
        <authorList>
            <consortium name="WormBaseParasite"/>
        </authorList>
    </citation>
    <scope>IDENTIFICATION</scope>
</reference>
<proteinExistence type="predicted"/>
<protein>
    <submittedName>
        <fullName evidence="2">Uncharacterized protein</fullName>
    </submittedName>
</protein>
<organism evidence="1 2">
    <name type="scientific">Acrobeloides nanus</name>
    <dbReference type="NCBI Taxonomy" id="290746"/>
    <lineage>
        <taxon>Eukaryota</taxon>
        <taxon>Metazoa</taxon>
        <taxon>Ecdysozoa</taxon>
        <taxon>Nematoda</taxon>
        <taxon>Chromadorea</taxon>
        <taxon>Rhabditida</taxon>
        <taxon>Tylenchina</taxon>
        <taxon>Cephalobomorpha</taxon>
        <taxon>Cephaloboidea</taxon>
        <taxon>Cephalobidae</taxon>
        <taxon>Acrobeloides</taxon>
    </lineage>
</organism>
<dbReference type="AlphaFoldDB" id="A0A914D319"/>
<accession>A0A914D319</accession>
<keyword evidence="1" id="KW-1185">Reference proteome</keyword>
<dbReference type="WBParaSite" id="ACRNAN_scaffold18207.g11746.t1">
    <property type="protein sequence ID" value="ACRNAN_scaffold18207.g11746.t1"/>
    <property type="gene ID" value="ACRNAN_scaffold18207.g11746"/>
</dbReference>
<name>A0A914D319_9BILA</name>
<evidence type="ECO:0000313" key="1">
    <source>
        <dbReference type="Proteomes" id="UP000887540"/>
    </source>
</evidence>
<evidence type="ECO:0000313" key="2">
    <source>
        <dbReference type="WBParaSite" id="ACRNAN_scaffold18207.g11746.t1"/>
    </source>
</evidence>